<dbReference type="PROSITE" id="PS50808">
    <property type="entry name" value="ZF_BED"/>
    <property type="match status" value="1"/>
</dbReference>
<keyword evidence="6" id="KW-0539">Nucleus</keyword>
<keyword evidence="10" id="KW-1185">Reference proteome</keyword>
<dbReference type="Gramene" id="Bra031337.1">
    <property type="protein sequence ID" value="Bra031337.1-P"/>
    <property type="gene ID" value="Bra031337"/>
</dbReference>
<evidence type="ECO:0000256" key="4">
    <source>
        <dbReference type="ARBA" id="ARBA00022833"/>
    </source>
</evidence>
<dbReference type="InterPro" id="IPR003656">
    <property type="entry name" value="Znf_BED"/>
</dbReference>
<dbReference type="OMA" id="QPIANIM"/>
<evidence type="ECO:0000313" key="10">
    <source>
        <dbReference type="Proteomes" id="UP000011750"/>
    </source>
</evidence>
<dbReference type="PANTHER" id="PTHR32166">
    <property type="entry name" value="OSJNBA0013A04.12 PROTEIN"/>
    <property type="match status" value="1"/>
</dbReference>
<evidence type="ECO:0000256" key="3">
    <source>
        <dbReference type="ARBA" id="ARBA00022771"/>
    </source>
</evidence>
<keyword evidence="4" id="KW-0862">Zinc</keyword>
<proteinExistence type="predicted"/>
<keyword evidence="3 7" id="KW-0863">Zinc-finger</keyword>
<dbReference type="GO" id="GO:0046983">
    <property type="term" value="F:protein dimerization activity"/>
    <property type="evidence" value="ECO:0007669"/>
    <property type="project" value="InterPro"/>
</dbReference>
<feature type="domain" description="BED-type" evidence="8">
    <location>
        <begin position="13"/>
        <end position="71"/>
    </location>
</feature>
<sequence>MDSDLEPVALTPQKQDSAWKHCEVYKYGDRVQMRCLYCKKMFKGGGITRVKEHLAGKKGQGTICDQVPEEVRLFLQQCIDGTVRRQRKRRRSSAEPLPIAYFPPEETQVVEGSYVNNGEVVAAGGGQSSGRTKQRTYRSRKNIVERSELANVEDLIGGDMDNLIPVAISSVKNIVHPSSKDREKTVHMAIGRFLFDIGADFDAVSSVNFQPLVDAIVSGGFGVSLPANEDIKTEWWSTYGESCLNLSRFAIRLLSQTCSSLVGSGRNLTPLKKVYESKNSIERQRLSDLVFVQYNMRLRRLGVESGDDNADPLSQSNMELLEDWVSRNQVCIEGNGSSDWKSLESFKRTEVAAVVIDETEDLGTGFDDGEIFKGEKEVSDEGYFTNISEKLFT</sequence>
<dbReference type="InParanoid" id="M4ERB4"/>
<evidence type="ECO:0000313" key="9">
    <source>
        <dbReference type="EnsemblPlants" id="Bra031337.1-P"/>
    </source>
</evidence>
<reference evidence="9 10" key="1">
    <citation type="journal article" date="2011" name="Nat. Genet.">
        <title>The genome of the mesopolyploid crop species Brassica rapa.</title>
        <authorList>
            <consortium name="Brassica rapa Genome Sequencing Project Consortium"/>
            <person name="Wang X."/>
            <person name="Wang H."/>
            <person name="Wang J."/>
            <person name="Sun R."/>
            <person name="Wu J."/>
            <person name="Liu S."/>
            <person name="Bai Y."/>
            <person name="Mun J.H."/>
            <person name="Bancroft I."/>
            <person name="Cheng F."/>
            <person name="Huang S."/>
            <person name="Li X."/>
            <person name="Hua W."/>
            <person name="Wang J."/>
            <person name="Wang X."/>
            <person name="Freeling M."/>
            <person name="Pires J.C."/>
            <person name="Paterson A.H."/>
            <person name="Chalhoub B."/>
            <person name="Wang B."/>
            <person name="Hayward A."/>
            <person name="Sharpe A.G."/>
            <person name="Park B.S."/>
            <person name="Weisshaar B."/>
            <person name="Liu B."/>
            <person name="Li B."/>
            <person name="Liu B."/>
            <person name="Tong C."/>
            <person name="Song C."/>
            <person name="Duran C."/>
            <person name="Peng C."/>
            <person name="Geng C."/>
            <person name="Koh C."/>
            <person name="Lin C."/>
            <person name="Edwards D."/>
            <person name="Mu D."/>
            <person name="Shen D."/>
            <person name="Soumpourou E."/>
            <person name="Li F."/>
            <person name="Fraser F."/>
            <person name="Conant G."/>
            <person name="Lassalle G."/>
            <person name="King G.J."/>
            <person name="Bonnema G."/>
            <person name="Tang H."/>
            <person name="Wang H."/>
            <person name="Belcram H."/>
            <person name="Zhou H."/>
            <person name="Hirakawa H."/>
            <person name="Abe H."/>
            <person name="Guo H."/>
            <person name="Wang H."/>
            <person name="Jin H."/>
            <person name="Parkin I.A."/>
            <person name="Batley J."/>
            <person name="Kim J.S."/>
            <person name="Just J."/>
            <person name="Li J."/>
            <person name="Xu J."/>
            <person name="Deng J."/>
            <person name="Kim J.A."/>
            <person name="Li J."/>
            <person name="Yu J."/>
            <person name="Meng J."/>
            <person name="Wang J."/>
            <person name="Min J."/>
            <person name="Poulain J."/>
            <person name="Wang J."/>
            <person name="Hatakeyama K."/>
            <person name="Wu K."/>
            <person name="Wang L."/>
            <person name="Fang L."/>
            <person name="Trick M."/>
            <person name="Links M.G."/>
            <person name="Zhao M."/>
            <person name="Jin M."/>
            <person name="Ramchiary N."/>
            <person name="Drou N."/>
            <person name="Berkman P.J."/>
            <person name="Cai Q."/>
            <person name="Huang Q."/>
            <person name="Li R."/>
            <person name="Tabata S."/>
            <person name="Cheng S."/>
            <person name="Zhang S."/>
            <person name="Zhang S."/>
            <person name="Huang S."/>
            <person name="Sato S."/>
            <person name="Sun S."/>
            <person name="Kwon S.J."/>
            <person name="Choi S.R."/>
            <person name="Lee T.H."/>
            <person name="Fan W."/>
            <person name="Zhao X."/>
            <person name="Tan X."/>
            <person name="Xu X."/>
            <person name="Wang Y."/>
            <person name="Qiu Y."/>
            <person name="Yin Y."/>
            <person name="Li Y."/>
            <person name="Du Y."/>
            <person name="Liao Y."/>
            <person name="Lim Y."/>
            <person name="Narusaka Y."/>
            <person name="Wang Y."/>
            <person name="Wang Z."/>
            <person name="Li Z."/>
            <person name="Wang Z."/>
            <person name="Xiong Z."/>
            <person name="Zhang Z."/>
        </authorList>
    </citation>
    <scope>NUCLEOTIDE SEQUENCE [LARGE SCALE GENOMIC DNA]</scope>
    <source>
        <strain evidence="9 10">cv. Chiifu-401-42</strain>
    </source>
</reference>
<dbReference type="EnsemblPlants" id="Bra031337.1">
    <property type="protein sequence ID" value="Bra031337.1-P"/>
    <property type="gene ID" value="Bra031337"/>
</dbReference>
<dbReference type="eggNOG" id="ENOG502QR6K">
    <property type="taxonomic scope" value="Eukaryota"/>
</dbReference>
<dbReference type="Proteomes" id="UP000011750">
    <property type="component" value="Chromosome A05"/>
</dbReference>
<evidence type="ECO:0000259" key="8">
    <source>
        <dbReference type="PROSITE" id="PS50808"/>
    </source>
</evidence>
<reference evidence="9 10" key="2">
    <citation type="journal article" date="2018" name="Hortic Res">
        <title>Improved Brassica rapa reference genome by single-molecule sequencing and chromosome conformation capture technologies.</title>
        <authorList>
            <person name="Zhang L."/>
            <person name="Cai X."/>
            <person name="Wu J."/>
            <person name="Liu M."/>
            <person name="Grob S."/>
            <person name="Cheng F."/>
            <person name="Liang J."/>
            <person name="Cai C."/>
            <person name="Liu Z."/>
            <person name="Liu B."/>
            <person name="Wang F."/>
            <person name="Li S."/>
            <person name="Liu F."/>
            <person name="Li X."/>
            <person name="Cheng L."/>
            <person name="Yang W."/>
            <person name="Li M.H."/>
            <person name="Grossniklaus U."/>
            <person name="Zheng H."/>
            <person name="Wang X."/>
        </authorList>
    </citation>
    <scope>NUCLEOTIDE SEQUENCE [LARGE SCALE GENOMIC DNA]</scope>
    <source>
        <strain evidence="9 10">cv. Chiifu-401-42</strain>
    </source>
</reference>
<evidence type="ECO:0000256" key="1">
    <source>
        <dbReference type="ARBA" id="ARBA00004123"/>
    </source>
</evidence>
<dbReference type="GO" id="GO:0003677">
    <property type="term" value="F:DNA binding"/>
    <property type="evidence" value="ECO:0007669"/>
    <property type="project" value="UniProtKB-KW"/>
</dbReference>
<comment type="subcellular location">
    <subcellularLocation>
        <location evidence="1">Nucleus</location>
    </subcellularLocation>
</comment>
<dbReference type="GO" id="GO:0008270">
    <property type="term" value="F:zinc ion binding"/>
    <property type="evidence" value="ECO:0007669"/>
    <property type="project" value="UniProtKB-KW"/>
</dbReference>
<dbReference type="PANTHER" id="PTHR32166:SF120">
    <property type="entry name" value="HAT TRANSPOSON SUPERFAMILY"/>
    <property type="match status" value="1"/>
</dbReference>
<dbReference type="InterPro" id="IPR008906">
    <property type="entry name" value="HATC_C_dom"/>
</dbReference>
<dbReference type="STRING" id="51351.M4ERB4"/>
<dbReference type="HOGENOM" id="CLU_702769_0_0_1"/>
<dbReference type="Pfam" id="PF05699">
    <property type="entry name" value="Dimer_Tnp_hAT"/>
    <property type="match status" value="1"/>
</dbReference>
<name>M4ERB4_BRACM</name>
<evidence type="ECO:0000256" key="2">
    <source>
        <dbReference type="ARBA" id="ARBA00022723"/>
    </source>
</evidence>
<dbReference type="AlphaFoldDB" id="M4ERB4"/>
<keyword evidence="2" id="KW-0479">Metal-binding</keyword>
<evidence type="ECO:0000256" key="6">
    <source>
        <dbReference type="ARBA" id="ARBA00023242"/>
    </source>
</evidence>
<dbReference type="GO" id="GO:0005634">
    <property type="term" value="C:nucleus"/>
    <property type="evidence" value="ECO:0007669"/>
    <property type="project" value="UniProtKB-SubCell"/>
</dbReference>
<evidence type="ECO:0000256" key="7">
    <source>
        <dbReference type="PROSITE-ProRule" id="PRU00027"/>
    </source>
</evidence>
<protein>
    <recommendedName>
        <fullName evidence="8">BED-type domain-containing protein</fullName>
    </recommendedName>
</protein>
<organism evidence="9 10">
    <name type="scientific">Brassica campestris</name>
    <name type="common">Field mustard</name>
    <dbReference type="NCBI Taxonomy" id="3711"/>
    <lineage>
        <taxon>Eukaryota</taxon>
        <taxon>Viridiplantae</taxon>
        <taxon>Streptophyta</taxon>
        <taxon>Embryophyta</taxon>
        <taxon>Tracheophyta</taxon>
        <taxon>Spermatophyta</taxon>
        <taxon>Magnoliopsida</taxon>
        <taxon>eudicotyledons</taxon>
        <taxon>Gunneridae</taxon>
        <taxon>Pentapetalae</taxon>
        <taxon>rosids</taxon>
        <taxon>malvids</taxon>
        <taxon>Brassicales</taxon>
        <taxon>Brassicaceae</taxon>
        <taxon>Brassiceae</taxon>
        <taxon>Brassica</taxon>
    </lineage>
</organism>
<reference evidence="9" key="3">
    <citation type="submission" date="2023-03" db="UniProtKB">
        <authorList>
            <consortium name="EnsemblPlants"/>
        </authorList>
    </citation>
    <scope>IDENTIFICATION</scope>
    <source>
        <strain evidence="9">cv. Chiifu-401-42</strain>
    </source>
</reference>
<keyword evidence="5" id="KW-0238">DNA-binding</keyword>
<accession>M4ERB4</accession>
<evidence type="ECO:0000256" key="5">
    <source>
        <dbReference type="ARBA" id="ARBA00023125"/>
    </source>
</evidence>